<dbReference type="AlphaFoldDB" id="A0A9D4ISL6"/>
<keyword evidence="2" id="KW-1185">Reference proteome</keyword>
<evidence type="ECO:0000313" key="2">
    <source>
        <dbReference type="Proteomes" id="UP000828390"/>
    </source>
</evidence>
<gene>
    <name evidence="1" type="ORF">DPMN_164728</name>
</gene>
<comment type="caution">
    <text evidence="1">The sequence shown here is derived from an EMBL/GenBank/DDBJ whole genome shotgun (WGS) entry which is preliminary data.</text>
</comment>
<protein>
    <submittedName>
        <fullName evidence="1">Uncharacterized protein</fullName>
    </submittedName>
</protein>
<name>A0A9D4ISL6_DREPO</name>
<reference evidence="1" key="2">
    <citation type="submission" date="2020-11" db="EMBL/GenBank/DDBJ databases">
        <authorList>
            <person name="McCartney M.A."/>
            <person name="Auch B."/>
            <person name="Kono T."/>
            <person name="Mallez S."/>
            <person name="Becker A."/>
            <person name="Gohl D.M."/>
            <person name="Silverstein K.A.T."/>
            <person name="Koren S."/>
            <person name="Bechman K.B."/>
            <person name="Herman A."/>
            <person name="Abrahante J.E."/>
            <person name="Garbe J."/>
        </authorList>
    </citation>
    <scope>NUCLEOTIDE SEQUENCE</scope>
    <source>
        <strain evidence="1">Duluth1</strain>
        <tissue evidence="1">Whole animal</tissue>
    </source>
</reference>
<sequence>MHPKDKEIADCKRKIEHCEREARSLLEKEARDFEDIAQPIEQETNWNVAKIFAECIGIVVGTVLSQVSYGASFVLTLAGWTYAGTNLSSAVKCMRAAKVARNNADEKRAEAAKLHSKLTKLLN</sequence>
<dbReference type="EMBL" id="JAIWYP010000008">
    <property type="protein sequence ID" value="KAH3786621.1"/>
    <property type="molecule type" value="Genomic_DNA"/>
</dbReference>
<dbReference type="Proteomes" id="UP000828390">
    <property type="component" value="Unassembled WGS sequence"/>
</dbReference>
<organism evidence="1 2">
    <name type="scientific">Dreissena polymorpha</name>
    <name type="common">Zebra mussel</name>
    <name type="synonym">Mytilus polymorpha</name>
    <dbReference type="NCBI Taxonomy" id="45954"/>
    <lineage>
        <taxon>Eukaryota</taxon>
        <taxon>Metazoa</taxon>
        <taxon>Spiralia</taxon>
        <taxon>Lophotrochozoa</taxon>
        <taxon>Mollusca</taxon>
        <taxon>Bivalvia</taxon>
        <taxon>Autobranchia</taxon>
        <taxon>Heteroconchia</taxon>
        <taxon>Euheterodonta</taxon>
        <taxon>Imparidentia</taxon>
        <taxon>Neoheterodontei</taxon>
        <taxon>Myida</taxon>
        <taxon>Dreissenoidea</taxon>
        <taxon>Dreissenidae</taxon>
        <taxon>Dreissena</taxon>
    </lineage>
</organism>
<accession>A0A9D4ISL6</accession>
<reference evidence="1" key="1">
    <citation type="journal article" date="2019" name="bioRxiv">
        <title>The Genome of the Zebra Mussel, Dreissena polymorpha: A Resource for Invasive Species Research.</title>
        <authorList>
            <person name="McCartney M.A."/>
            <person name="Auch B."/>
            <person name="Kono T."/>
            <person name="Mallez S."/>
            <person name="Zhang Y."/>
            <person name="Obille A."/>
            <person name="Becker A."/>
            <person name="Abrahante J.E."/>
            <person name="Garbe J."/>
            <person name="Badalamenti J.P."/>
            <person name="Herman A."/>
            <person name="Mangelson H."/>
            <person name="Liachko I."/>
            <person name="Sullivan S."/>
            <person name="Sone E.D."/>
            <person name="Koren S."/>
            <person name="Silverstein K.A.T."/>
            <person name="Beckman K.B."/>
            <person name="Gohl D.M."/>
        </authorList>
    </citation>
    <scope>NUCLEOTIDE SEQUENCE</scope>
    <source>
        <strain evidence="1">Duluth1</strain>
        <tissue evidence="1">Whole animal</tissue>
    </source>
</reference>
<evidence type="ECO:0000313" key="1">
    <source>
        <dbReference type="EMBL" id="KAH3786621.1"/>
    </source>
</evidence>
<proteinExistence type="predicted"/>